<protein>
    <submittedName>
        <fullName evidence="4">Uncharacterized protein</fullName>
    </submittedName>
</protein>
<evidence type="ECO:0000313" key="5">
    <source>
        <dbReference type="Proteomes" id="UP000037460"/>
    </source>
</evidence>
<dbReference type="Pfam" id="PF00071">
    <property type="entry name" value="Ras"/>
    <property type="match status" value="1"/>
</dbReference>
<dbReference type="Proteomes" id="UP000037460">
    <property type="component" value="Unassembled WGS sequence"/>
</dbReference>
<dbReference type="SMART" id="SM00173">
    <property type="entry name" value="RAS"/>
    <property type="match status" value="1"/>
</dbReference>
<reference evidence="5" key="1">
    <citation type="journal article" date="2015" name="PLoS Genet.">
        <title>Genome Sequence and Transcriptome Analyses of Chrysochromulina tobin: Metabolic Tools for Enhanced Algal Fitness in the Prominent Order Prymnesiales (Haptophyceae).</title>
        <authorList>
            <person name="Hovde B.T."/>
            <person name="Deodato C.R."/>
            <person name="Hunsperger H.M."/>
            <person name="Ryken S.A."/>
            <person name="Yost W."/>
            <person name="Jha R.K."/>
            <person name="Patterson J."/>
            <person name="Monnat R.J. Jr."/>
            <person name="Barlow S.B."/>
            <person name="Starkenburg S.R."/>
            <person name="Cattolico R.A."/>
        </authorList>
    </citation>
    <scope>NUCLEOTIDE SEQUENCE</scope>
    <source>
        <strain evidence="5">CCMP291</strain>
    </source>
</reference>
<dbReference type="EMBL" id="JWZX01003179">
    <property type="protein sequence ID" value="KOO23565.1"/>
    <property type="molecule type" value="Genomic_DNA"/>
</dbReference>
<dbReference type="InterPro" id="IPR027417">
    <property type="entry name" value="P-loop_NTPase"/>
</dbReference>
<dbReference type="AlphaFoldDB" id="A0A0M0JAR0"/>
<feature type="region of interest" description="Disordered" evidence="3">
    <location>
        <begin position="375"/>
        <end position="400"/>
    </location>
</feature>
<dbReference type="InterPro" id="IPR001806">
    <property type="entry name" value="Small_GTPase"/>
</dbReference>
<feature type="compositionally biased region" description="Basic and acidic residues" evidence="3">
    <location>
        <begin position="386"/>
        <end position="400"/>
    </location>
</feature>
<evidence type="ECO:0000313" key="4">
    <source>
        <dbReference type="EMBL" id="KOO23565.1"/>
    </source>
</evidence>
<dbReference type="Gene3D" id="3.40.50.300">
    <property type="entry name" value="P-loop containing nucleotide triphosphate hydrolases"/>
    <property type="match status" value="2"/>
</dbReference>
<keyword evidence="5" id="KW-1185">Reference proteome</keyword>
<dbReference type="GO" id="GO:0016020">
    <property type="term" value="C:membrane"/>
    <property type="evidence" value="ECO:0007669"/>
    <property type="project" value="InterPro"/>
</dbReference>
<name>A0A0M0JAR0_9EUKA</name>
<comment type="caution">
    <text evidence="4">The sequence shown here is derived from an EMBL/GenBank/DDBJ whole genome shotgun (WGS) entry which is preliminary data.</text>
</comment>
<dbReference type="InterPro" id="IPR020849">
    <property type="entry name" value="Small_GTPase_Ras-type"/>
</dbReference>
<gene>
    <name evidence="4" type="ORF">Ctob_005730</name>
</gene>
<evidence type="ECO:0000256" key="1">
    <source>
        <dbReference type="ARBA" id="ARBA00022741"/>
    </source>
</evidence>
<dbReference type="GO" id="GO:0007165">
    <property type="term" value="P:signal transduction"/>
    <property type="evidence" value="ECO:0007669"/>
    <property type="project" value="InterPro"/>
</dbReference>
<dbReference type="GO" id="GO:0005525">
    <property type="term" value="F:GTP binding"/>
    <property type="evidence" value="ECO:0007669"/>
    <property type="project" value="UniProtKB-KW"/>
</dbReference>
<dbReference type="SUPFAM" id="SSF52540">
    <property type="entry name" value="P-loop containing nucleoside triphosphate hydrolases"/>
    <property type="match status" value="1"/>
</dbReference>
<sequence>MRGYDLQADGLDPEEPVLAIERGIHAVPWHPADMKSPYIYKLCLIGPCGAGKSSIAHRLVAHTFDPACKPTRAPSQLFWRHFEKVTGRDIMVELEDTPGVQAHTTESGELTPAGLVELDQLLKPLVWFERRRRDRLGKAVIAEADETQPLVSSAKGGKKVQRENGGLSGMRKSMGAFAGSVAYMTADAFGSGPQRPNPIGEDRKRLGFLIVADLGSRSSFDTAHAIVDRIFARLQFDTNDPMTCPVAVIIVGNKSDLRGRHREMEEEEALRKEILHRYENRHASPPHNVLYVECSAQTNSGLDALALLCRAIYNVCPICFDIEEFFKTLGLYTILCECVPLINLWRFIKALWTRFMAFRWLCDWCPPFVLRLKKESSVDSEDAAADVEKGGGKDADNEES</sequence>
<dbReference type="GO" id="GO:0003924">
    <property type="term" value="F:GTPase activity"/>
    <property type="evidence" value="ECO:0007669"/>
    <property type="project" value="InterPro"/>
</dbReference>
<keyword evidence="2" id="KW-0342">GTP-binding</keyword>
<proteinExistence type="predicted"/>
<evidence type="ECO:0000256" key="3">
    <source>
        <dbReference type="SAM" id="MobiDB-lite"/>
    </source>
</evidence>
<dbReference type="PANTHER" id="PTHR24070">
    <property type="entry name" value="RAS, DI-RAS, AND RHEB FAMILY MEMBERS OF SMALL GTPASE SUPERFAMILY"/>
    <property type="match status" value="1"/>
</dbReference>
<organism evidence="4 5">
    <name type="scientific">Chrysochromulina tobinii</name>
    <dbReference type="NCBI Taxonomy" id="1460289"/>
    <lineage>
        <taxon>Eukaryota</taxon>
        <taxon>Haptista</taxon>
        <taxon>Haptophyta</taxon>
        <taxon>Prymnesiophyceae</taxon>
        <taxon>Prymnesiales</taxon>
        <taxon>Chrysochromulinaceae</taxon>
        <taxon>Chrysochromulina</taxon>
    </lineage>
</organism>
<evidence type="ECO:0000256" key="2">
    <source>
        <dbReference type="ARBA" id="ARBA00023134"/>
    </source>
</evidence>
<accession>A0A0M0JAR0</accession>
<keyword evidence="1" id="KW-0547">Nucleotide-binding</keyword>